<evidence type="ECO:0000256" key="1">
    <source>
        <dbReference type="SAM" id="MobiDB-lite"/>
    </source>
</evidence>
<keyword evidence="4" id="KW-1185">Reference proteome</keyword>
<keyword evidence="2" id="KW-1133">Transmembrane helix</keyword>
<evidence type="ECO:0000256" key="2">
    <source>
        <dbReference type="SAM" id="Phobius"/>
    </source>
</evidence>
<proteinExistence type="predicted"/>
<gene>
    <name evidence="3" type="ORF">GCM10010383_52240</name>
</gene>
<name>A0ABQ2XGT4_9ACTN</name>
<feature type="transmembrane region" description="Helical" evidence="2">
    <location>
        <begin position="91"/>
        <end position="112"/>
    </location>
</feature>
<feature type="compositionally biased region" description="Gly residues" evidence="1">
    <location>
        <begin position="20"/>
        <end position="29"/>
    </location>
</feature>
<evidence type="ECO:0000313" key="3">
    <source>
        <dbReference type="EMBL" id="GGX15808.1"/>
    </source>
</evidence>
<sequence length="113" mass="11144">MGAAQKVGKGKYCDSKCAGGDPGGTGRAGANGRPTPTWGVPVFSLGSRAMANNQAPQGNHDPAGSTQMFRAFVDEAPQGRQAAATGGGPRIGLILGVVVAVAVVAAVAWLALA</sequence>
<comment type="caution">
    <text evidence="3">The sequence shown here is derived from an EMBL/GenBank/DDBJ whole genome shotgun (WGS) entry which is preliminary data.</text>
</comment>
<keyword evidence="2" id="KW-0472">Membrane</keyword>
<accession>A0ABQ2XGT4</accession>
<organism evidence="3 4">
    <name type="scientific">Streptomyces lomondensis</name>
    <dbReference type="NCBI Taxonomy" id="68229"/>
    <lineage>
        <taxon>Bacteria</taxon>
        <taxon>Bacillati</taxon>
        <taxon>Actinomycetota</taxon>
        <taxon>Actinomycetes</taxon>
        <taxon>Kitasatosporales</taxon>
        <taxon>Streptomycetaceae</taxon>
        <taxon>Streptomyces</taxon>
    </lineage>
</organism>
<evidence type="ECO:0000313" key="4">
    <source>
        <dbReference type="Proteomes" id="UP000617743"/>
    </source>
</evidence>
<dbReference type="Proteomes" id="UP000617743">
    <property type="component" value="Unassembled WGS sequence"/>
</dbReference>
<feature type="region of interest" description="Disordered" evidence="1">
    <location>
        <begin position="1"/>
        <end position="71"/>
    </location>
</feature>
<keyword evidence="2" id="KW-0812">Transmembrane</keyword>
<protein>
    <submittedName>
        <fullName evidence="3">Uncharacterized protein</fullName>
    </submittedName>
</protein>
<dbReference type="EMBL" id="BMWC01000008">
    <property type="protein sequence ID" value="GGX15808.1"/>
    <property type="molecule type" value="Genomic_DNA"/>
</dbReference>
<reference evidence="4" key="1">
    <citation type="journal article" date="2019" name="Int. J. Syst. Evol. Microbiol.">
        <title>The Global Catalogue of Microorganisms (GCM) 10K type strain sequencing project: providing services to taxonomists for standard genome sequencing and annotation.</title>
        <authorList>
            <consortium name="The Broad Institute Genomics Platform"/>
            <consortium name="The Broad Institute Genome Sequencing Center for Infectious Disease"/>
            <person name="Wu L."/>
            <person name="Ma J."/>
        </authorList>
    </citation>
    <scope>NUCLEOTIDE SEQUENCE [LARGE SCALE GENOMIC DNA]</scope>
    <source>
        <strain evidence="4">JCM 4866</strain>
    </source>
</reference>